<gene>
    <name evidence="1" type="ORF">Vadar_024508</name>
</gene>
<comment type="caution">
    <text evidence="1">The sequence shown here is derived from an EMBL/GenBank/DDBJ whole genome shotgun (WGS) entry which is preliminary data.</text>
</comment>
<organism evidence="1 2">
    <name type="scientific">Vaccinium darrowii</name>
    <dbReference type="NCBI Taxonomy" id="229202"/>
    <lineage>
        <taxon>Eukaryota</taxon>
        <taxon>Viridiplantae</taxon>
        <taxon>Streptophyta</taxon>
        <taxon>Embryophyta</taxon>
        <taxon>Tracheophyta</taxon>
        <taxon>Spermatophyta</taxon>
        <taxon>Magnoliopsida</taxon>
        <taxon>eudicotyledons</taxon>
        <taxon>Gunneridae</taxon>
        <taxon>Pentapetalae</taxon>
        <taxon>asterids</taxon>
        <taxon>Ericales</taxon>
        <taxon>Ericaceae</taxon>
        <taxon>Vaccinioideae</taxon>
        <taxon>Vaccinieae</taxon>
        <taxon>Vaccinium</taxon>
    </lineage>
</organism>
<keyword evidence="2" id="KW-1185">Reference proteome</keyword>
<accession>A0ACB7XTQ7</accession>
<evidence type="ECO:0000313" key="2">
    <source>
        <dbReference type="Proteomes" id="UP000828048"/>
    </source>
</evidence>
<reference evidence="1 2" key="1">
    <citation type="journal article" date="2021" name="Hortic Res">
        <title>High-quality reference genome and annotation aids understanding of berry development for evergreen blueberry (Vaccinium darrowii).</title>
        <authorList>
            <person name="Yu J."/>
            <person name="Hulse-Kemp A.M."/>
            <person name="Babiker E."/>
            <person name="Staton M."/>
        </authorList>
    </citation>
    <scope>NUCLEOTIDE SEQUENCE [LARGE SCALE GENOMIC DNA]</scope>
    <source>
        <strain evidence="2">cv. NJ 8807/NJ 8810</strain>
        <tissue evidence="1">Young leaf</tissue>
    </source>
</reference>
<name>A0ACB7XTQ7_9ERIC</name>
<evidence type="ECO:0000313" key="1">
    <source>
        <dbReference type="EMBL" id="KAH7844114.1"/>
    </source>
</evidence>
<protein>
    <submittedName>
        <fullName evidence="1">Uncharacterized protein</fullName>
    </submittedName>
</protein>
<proteinExistence type="predicted"/>
<dbReference type="Proteomes" id="UP000828048">
    <property type="component" value="Chromosome 1"/>
</dbReference>
<dbReference type="EMBL" id="CM037151">
    <property type="protein sequence ID" value="KAH7844114.1"/>
    <property type="molecule type" value="Genomic_DNA"/>
</dbReference>
<sequence length="236" mass="27485">MLSAALEFRDVFPRYGERDVGFVYVSTYEDWEKVDSAYKFLEIFDYVTNIISGSEYPTFNLFLMEVWRIKQTLGKCLEEGEEYLQTMALKMKVKFDKYWSECNLLMALGAALDPRYKMKLMGFCFPEIYNTVDAQIFLWCNGLDFHFDALEWWKANNLKYHILSKMACDILSISITSVPSEAVFRAEYRVVDPYRASLATETVEMLLFGGDRVHALHGLKRGSDAKEPKHKEFTLP</sequence>